<feature type="compositionally biased region" description="Low complexity" evidence="1">
    <location>
        <begin position="40"/>
        <end position="54"/>
    </location>
</feature>
<organism evidence="2 3">
    <name type="scientific">Armillaria ostoyae</name>
    <name type="common">Armillaria root rot fungus</name>
    <dbReference type="NCBI Taxonomy" id="47428"/>
    <lineage>
        <taxon>Eukaryota</taxon>
        <taxon>Fungi</taxon>
        <taxon>Dikarya</taxon>
        <taxon>Basidiomycota</taxon>
        <taxon>Agaricomycotina</taxon>
        <taxon>Agaricomycetes</taxon>
        <taxon>Agaricomycetidae</taxon>
        <taxon>Agaricales</taxon>
        <taxon>Marasmiineae</taxon>
        <taxon>Physalacriaceae</taxon>
        <taxon>Armillaria</taxon>
    </lineage>
</organism>
<evidence type="ECO:0000256" key="1">
    <source>
        <dbReference type="SAM" id="MobiDB-lite"/>
    </source>
</evidence>
<dbReference type="STRING" id="47428.A0A284S597"/>
<evidence type="ECO:0000313" key="3">
    <source>
        <dbReference type="Proteomes" id="UP000219338"/>
    </source>
</evidence>
<feature type="region of interest" description="Disordered" evidence="1">
    <location>
        <begin position="1"/>
        <end position="62"/>
    </location>
</feature>
<proteinExistence type="predicted"/>
<name>A0A284S597_ARMOS</name>
<sequence>MAPKHLLDDSSSPSHRPAKRRNLTDAPETPRTPRTSYPFLPSSSRSSQCLQSRPLDSPSNPFGRKRTVALLSTLPSITSFGQHAVLRFQFIRPGTRREAEGVYRIVQVPLSYTFQHLKCLVSFLFGGDHEDTQKMVDMDRYEDEERGHFFEVRKKIVMYQPKYRQATIRSGEPWIRLSSAKDPYRYKADWDFDDDEDGESVCGSEKQEPSEDEEDAWRWEAEDELTLANLWPDSKHPDLNRGIIYYHACSTRDERPTQVHITYDRSNVQRRKGRGNSPYVFGARGDMFISPLAELGPSETREKFEDPLMQMTPHLWNDPADAFARYLGKKAVLPSPDFDDDEDELEVEPNSYMSTPGLTASSSSPMFSSPMPLSSSLYTFPKHTPGPRPSQRKRIHYMSKRLERSGRGEAVKKLRHVLEREDSPVDDMEKRRIIASERGYASEEV</sequence>
<feature type="region of interest" description="Disordered" evidence="1">
    <location>
        <begin position="192"/>
        <end position="215"/>
    </location>
</feature>
<dbReference type="AlphaFoldDB" id="A0A284S597"/>
<protein>
    <submittedName>
        <fullName evidence="2">Uncharacterized protein</fullName>
    </submittedName>
</protein>
<gene>
    <name evidence="2" type="ORF">ARMOST_19700</name>
</gene>
<dbReference type="OMA" id="HACSTRD"/>
<accession>A0A284S597</accession>
<dbReference type="Proteomes" id="UP000219338">
    <property type="component" value="Unassembled WGS sequence"/>
</dbReference>
<reference evidence="3" key="1">
    <citation type="journal article" date="2017" name="Nat. Ecol. Evol.">
        <title>Genome expansion and lineage-specific genetic innovations in the forest pathogenic fungi Armillaria.</title>
        <authorList>
            <person name="Sipos G."/>
            <person name="Prasanna A.N."/>
            <person name="Walter M.C."/>
            <person name="O'Connor E."/>
            <person name="Balint B."/>
            <person name="Krizsan K."/>
            <person name="Kiss B."/>
            <person name="Hess J."/>
            <person name="Varga T."/>
            <person name="Slot J."/>
            <person name="Riley R."/>
            <person name="Boka B."/>
            <person name="Rigling D."/>
            <person name="Barry K."/>
            <person name="Lee J."/>
            <person name="Mihaltcheva S."/>
            <person name="LaButti K."/>
            <person name="Lipzen A."/>
            <person name="Waldron R."/>
            <person name="Moloney N.M."/>
            <person name="Sperisen C."/>
            <person name="Kredics L."/>
            <person name="Vagvoelgyi C."/>
            <person name="Patrignani A."/>
            <person name="Fitzpatrick D."/>
            <person name="Nagy I."/>
            <person name="Doyle S."/>
            <person name="Anderson J.B."/>
            <person name="Grigoriev I.V."/>
            <person name="Gueldener U."/>
            <person name="Muensterkoetter M."/>
            <person name="Nagy L.G."/>
        </authorList>
    </citation>
    <scope>NUCLEOTIDE SEQUENCE [LARGE SCALE GENOMIC DNA]</scope>
    <source>
        <strain evidence="3">C18/9</strain>
    </source>
</reference>
<dbReference type="OrthoDB" id="2940229at2759"/>
<evidence type="ECO:0000313" key="2">
    <source>
        <dbReference type="EMBL" id="SJL16181.1"/>
    </source>
</evidence>
<keyword evidence="3" id="KW-1185">Reference proteome</keyword>
<dbReference type="EMBL" id="FUEG01000033">
    <property type="protein sequence ID" value="SJL16181.1"/>
    <property type="molecule type" value="Genomic_DNA"/>
</dbReference>